<dbReference type="SUPFAM" id="SSF52402">
    <property type="entry name" value="Adenine nucleotide alpha hydrolases-like"/>
    <property type="match status" value="1"/>
</dbReference>
<evidence type="ECO:0000256" key="5">
    <source>
        <dbReference type="SAM" id="MobiDB-lite"/>
    </source>
</evidence>
<dbReference type="Proteomes" id="UP000270487">
    <property type="component" value="Chromosome"/>
</dbReference>
<dbReference type="GO" id="GO:0008033">
    <property type="term" value="P:tRNA processing"/>
    <property type="evidence" value="ECO:0007669"/>
    <property type="project" value="UniProtKB-KW"/>
</dbReference>
<dbReference type="InterPro" id="IPR014729">
    <property type="entry name" value="Rossmann-like_a/b/a_fold"/>
</dbReference>
<organism evidence="7 8">
    <name type="scientific">Serratia fonticola</name>
    <dbReference type="NCBI Taxonomy" id="47917"/>
    <lineage>
        <taxon>Bacteria</taxon>
        <taxon>Pseudomonadati</taxon>
        <taxon>Pseudomonadota</taxon>
        <taxon>Gammaproteobacteria</taxon>
        <taxon>Enterobacterales</taxon>
        <taxon>Yersiniaceae</taxon>
        <taxon>Serratia</taxon>
    </lineage>
</organism>
<evidence type="ECO:0000256" key="4">
    <source>
        <dbReference type="ARBA" id="ARBA00022840"/>
    </source>
</evidence>
<dbReference type="GO" id="GO:0005524">
    <property type="term" value="F:ATP binding"/>
    <property type="evidence" value="ECO:0007669"/>
    <property type="project" value="UniProtKB-KW"/>
</dbReference>
<dbReference type="EC" id="6.3.4.19" evidence="7"/>
<dbReference type="EMBL" id="LR134492">
    <property type="protein sequence ID" value="VEI74432.1"/>
    <property type="molecule type" value="Genomic_DNA"/>
</dbReference>
<dbReference type="AlphaFoldDB" id="A0A3S4XA14"/>
<keyword evidence="1 7" id="KW-0436">Ligase</keyword>
<keyword evidence="4" id="KW-0067">ATP-binding</keyword>
<feature type="region of interest" description="Disordered" evidence="5">
    <location>
        <begin position="89"/>
        <end position="111"/>
    </location>
</feature>
<evidence type="ECO:0000259" key="6">
    <source>
        <dbReference type="Pfam" id="PF01171"/>
    </source>
</evidence>
<dbReference type="GO" id="GO:0032267">
    <property type="term" value="F:tRNA(Ile)-lysidine synthase activity"/>
    <property type="evidence" value="ECO:0007669"/>
    <property type="project" value="UniProtKB-EC"/>
</dbReference>
<accession>A0A3S4XA14</accession>
<dbReference type="Gene3D" id="3.40.50.620">
    <property type="entry name" value="HUPs"/>
    <property type="match status" value="1"/>
</dbReference>
<sequence>MKTHHLLTQIADHLGAERQLLLAFSGGLDSSVLLHLLVLLRQQQPDISLRAVHVHHGLSRFADDWVAHCQQQCERWQVPLVVQHVQLEGRPGASRPRPVRPATPLLQKRWP</sequence>
<keyword evidence="2" id="KW-0819">tRNA processing</keyword>
<keyword evidence="3" id="KW-0547">Nucleotide-binding</keyword>
<evidence type="ECO:0000313" key="7">
    <source>
        <dbReference type="EMBL" id="VEI74432.1"/>
    </source>
</evidence>
<protein>
    <submittedName>
        <fullName evidence="7">tRNA(Ile)-lysidine synthase</fullName>
        <ecNumber evidence="7">6.3.4.19</ecNumber>
    </submittedName>
</protein>
<reference evidence="7 8" key="1">
    <citation type="submission" date="2018-12" db="EMBL/GenBank/DDBJ databases">
        <authorList>
            <consortium name="Pathogen Informatics"/>
        </authorList>
    </citation>
    <scope>NUCLEOTIDE SEQUENCE [LARGE SCALE GENOMIC DNA]</scope>
    <source>
        <strain evidence="7 8">NCTC13193</strain>
    </source>
</reference>
<feature type="domain" description="tRNA(Ile)-lysidine/2-thiocytidine synthase N-terminal" evidence="6">
    <location>
        <begin position="19"/>
        <end position="88"/>
    </location>
</feature>
<evidence type="ECO:0000313" key="8">
    <source>
        <dbReference type="Proteomes" id="UP000270487"/>
    </source>
</evidence>
<evidence type="ECO:0000256" key="2">
    <source>
        <dbReference type="ARBA" id="ARBA00022694"/>
    </source>
</evidence>
<gene>
    <name evidence="7" type="primary">tilS_2</name>
    <name evidence="7" type="ORF">NCTC13193_04605</name>
</gene>
<dbReference type="PANTHER" id="PTHR43033">
    <property type="entry name" value="TRNA(ILE)-LYSIDINE SYNTHASE-RELATED"/>
    <property type="match status" value="1"/>
</dbReference>
<evidence type="ECO:0000256" key="3">
    <source>
        <dbReference type="ARBA" id="ARBA00022741"/>
    </source>
</evidence>
<name>A0A3S4XA14_SERFO</name>
<dbReference type="Pfam" id="PF01171">
    <property type="entry name" value="ATP_bind_3"/>
    <property type="match status" value="1"/>
</dbReference>
<dbReference type="PANTHER" id="PTHR43033:SF1">
    <property type="entry name" value="TRNA(ILE)-LYSIDINE SYNTHASE-RELATED"/>
    <property type="match status" value="1"/>
</dbReference>
<dbReference type="InterPro" id="IPR012094">
    <property type="entry name" value="tRNA_Ile_lys_synt"/>
</dbReference>
<dbReference type="InterPro" id="IPR011063">
    <property type="entry name" value="TilS/TtcA_N"/>
</dbReference>
<proteinExistence type="predicted"/>
<evidence type="ECO:0000256" key="1">
    <source>
        <dbReference type="ARBA" id="ARBA00022598"/>
    </source>
</evidence>